<dbReference type="RefSeq" id="WP_239894317.1">
    <property type="nucleotide sequence ID" value="NZ_JAJAXM010000025.1"/>
</dbReference>
<dbReference type="EMBL" id="JAJAXM010000025">
    <property type="protein sequence ID" value="MCG9026740.1"/>
    <property type="molecule type" value="Genomic_DNA"/>
</dbReference>
<dbReference type="SUPFAM" id="SSF52540">
    <property type="entry name" value="P-loop containing nucleoside triphosphate hydrolases"/>
    <property type="match status" value="1"/>
</dbReference>
<reference evidence="1 2" key="1">
    <citation type="submission" date="2021-10" db="EMBL/GenBank/DDBJ databases">
        <title>Whole-genome sequencing analysis of Laribacter hongkongensis: virulence gene profiles, carbohydrate-active enzyme prediction, and antimicrobial resistance characterization.</title>
        <authorList>
            <person name="Yuan P."/>
            <person name="Zhan Y."/>
            <person name="Chen D."/>
        </authorList>
    </citation>
    <scope>NUCLEOTIDE SEQUENCE [LARGE SCALE GENOMIC DNA]</scope>
    <source>
        <strain evidence="1 2">W67</strain>
    </source>
</reference>
<accession>A0ABD4SSJ4</accession>
<dbReference type="Proteomes" id="UP001200247">
    <property type="component" value="Unassembled WGS sequence"/>
</dbReference>
<evidence type="ECO:0000313" key="1">
    <source>
        <dbReference type="EMBL" id="MCG9026740.1"/>
    </source>
</evidence>
<sequence length="242" mass="26726">MNKIAYMIMQGKGGCGKSEIAAAHANHLHISGGGQIIDTDPLNRTLSHYRALNVTGLDIMSEASIDPRKFDTLMQMLVEDPRHAVIDNGAACFLPLADYLTQSFAINYLADNGVQLVLVVPLIGGHDYHDTLNGLTSLAEAMPESRLIVWKNQHFGPVDFNPADTTFADRIVGIHTMHNRDSSTFGKDRARIRELGLTWTEAMVHPEFKGIAGYRLKMVTQELFAQMDGTHRRLAGGKVEQD</sequence>
<dbReference type="AlphaFoldDB" id="A0ABD4SSJ4"/>
<dbReference type="InterPro" id="IPR027417">
    <property type="entry name" value="P-loop_NTPase"/>
</dbReference>
<comment type="caution">
    <text evidence="1">The sequence shown here is derived from an EMBL/GenBank/DDBJ whole genome shotgun (WGS) entry which is preliminary data.</text>
</comment>
<evidence type="ECO:0008006" key="3">
    <source>
        <dbReference type="Google" id="ProtNLM"/>
    </source>
</evidence>
<gene>
    <name evidence="1" type="ORF">LH440_12670</name>
</gene>
<dbReference type="Gene3D" id="3.40.50.300">
    <property type="entry name" value="P-loop containing nucleotide triphosphate hydrolases"/>
    <property type="match status" value="1"/>
</dbReference>
<proteinExistence type="predicted"/>
<protein>
    <recommendedName>
        <fullName evidence="3">Conjugal transfer protein TraL</fullName>
    </recommendedName>
</protein>
<organism evidence="1 2">
    <name type="scientific">Laribacter hongkongensis</name>
    <dbReference type="NCBI Taxonomy" id="168471"/>
    <lineage>
        <taxon>Bacteria</taxon>
        <taxon>Pseudomonadati</taxon>
        <taxon>Pseudomonadota</taxon>
        <taxon>Betaproteobacteria</taxon>
        <taxon>Neisseriales</taxon>
        <taxon>Aquaspirillaceae</taxon>
        <taxon>Laribacter</taxon>
    </lineage>
</organism>
<evidence type="ECO:0000313" key="2">
    <source>
        <dbReference type="Proteomes" id="UP001200247"/>
    </source>
</evidence>
<name>A0ABD4SSJ4_9NEIS</name>